<sequence length="67" mass="6958">MITIKNKFILLAAGFWLSGIVLILLGAGAKSTHADLAGTLLSIGILAQALGFGFLGFAIMQAVLKKK</sequence>
<keyword evidence="1" id="KW-1133">Transmembrane helix</keyword>
<evidence type="ECO:0000313" key="2">
    <source>
        <dbReference type="EMBL" id="RAI78553.1"/>
    </source>
</evidence>
<reference evidence="2 3" key="1">
    <citation type="submission" date="2018-06" db="EMBL/GenBank/DDBJ databases">
        <title>Spirosoma sp. HMF3257 Genome sequencing and assembly.</title>
        <authorList>
            <person name="Kang H."/>
            <person name="Cha I."/>
            <person name="Kim H."/>
            <person name="Kang J."/>
            <person name="Joh K."/>
        </authorList>
    </citation>
    <scope>NUCLEOTIDE SEQUENCE [LARGE SCALE GENOMIC DNA]</scope>
    <source>
        <strain evidence="2 3">HMF3257</strain>
    </source>
</reference>
<dbReference type="OrthoDB" id="964368at2"/>
<protein>
    <submittedName>
        <fullName evidence="2">Uncharacterized protein</fullName>
    </submittedName>
</protein>
<dbReference type="EMBL" id="QLII01000001">
    <property type="protein sequence ID" value="RAI78553.1"/>
    <property type="molecule type" value="Genomic_DNA"/>
</dbReference>
<keyword evidence="1" id="KW-0812">Transmembrane</keyword>
<keyword evidence="3" id="KW-1185">Reference proteome</keyword>
<accession>A0A327NVD0</accession>
<dbReference type="AlphaFoldDB" id="A0A327NVD0"/>
<organism evidence="2 3">
    <name type="scientific">Spirosoma telluris</name>
    <dbReference type="NCBI Taxonomy" id="2183553"/>
    <lineage>
        <taxon>Bacteria</taxon>
        <taxon>Pseudomonadati</taxon>
        <taxon>Bacteroidota</taxon>
        <taxon>Cytophagia</taxon>
        <taxon>Cytophagales</taxon>
        <taxon>Cytophagaceae</taxon>
        <taxon>Spirosoma</taxon>
    </lineage>
</organism>
<feature type="transmembrane region" description="Helical" evidence="1">
    <location>
        <begin position="39"/>
        <end position="64"/>
    </location>
</feature>
<name>A0A327NVD0_9BACT</name>
<dbReference type="Proteomes" id="UP000249016">
    <property type="component" value="Unassembled WGS sequence"/>
</dbReference>
<keyword evidence="1" id="KW-0472">Membrane</keyword>
<gene>
    <name evidence="2" type="ORF">HMF3257_22140</name>
</gene>
<comment type="caution">
    <text evidence="2">The sequence shown here is derived from an EMBL/GenBank/DDBJ whole genome shotgun (WGS) entry which is preliminary data.</text>
</comment>
<proteinExistence type="predicted"/>
<evidence type="ECO:0000256" key="1">
    <source>
        <dbReference type="SAM" id="Phobius"/>
    </source>
</evidence>
<evidence type="ECO:0000313" key="3">
    <source>
        <dbReference type="Proteomes" id="UP000249016"/>
    </source>
</evidence>